<name>A0A9R1UU71_LACSA</name>
<organism evidence="1 2">
    <name type="scientific">Lactuca sativa</name>
    <name type="common">Garden lettuce</name>
    <dbReference type="NCBI Taxonomy" id="4236"/>
    <lineage>
        <taxon>Eukaryota</taxon>
        <taxon>Viridiplantae</taxon>
        <taxon>Streptophyta</taxon>
        <taxon>Embryophyta</taxon>
        <taxon>Tracheophyta</taxon>
        <taxon>Spermatophyta</taxon>
        <taxon>Magnoliopsida</taxon>
        <taxon>eudicotyledons</taxon>
        <taxon>Gunneridae</taxon>
        <taxon>Pentapetalae</taxon>
        <taxon>asterids</taxon>
        <taxon>campanulids</taxon>
        <taxon>Asterales</taxon>
        <taxon>Asteraceae</taxon>
        <taxon>Cichorioideae</taxon>
        <taxon>Cichorieae</taxon>
        <taxon>Lactucinae</taxon>
        <taxon>Lactuca</taxon>
    </lineage>
</organism>
<comment type="caution">
    <text evidence="1">The sequence shown here is derived from an EMBL/GenBank/DDBJ whole genome shotgun (WGS) entry which is preliminary data.</text>
</comment>
<evidence type="ECO:0000313" key="1">
    <source>
        <dbReference type="EMBL" id="KAJ0193633.1"/>
    </source>
</evidence>
<sequence length="174" mass="20108">MESLFVVDEEENDIEVMKIEKGEESDEENEKLTGRCFVTIAPKSPMTARVDDLLISLNVPLNCYHAVLSEFDETCSYLNDMLISMGSDVEKSKTLLYEARNKLDDKNSKIEGLKLKIKNIICDRDSLRRDKFMLAYNIVNINEYLNVDELVYIVNETLNKKEQIKNLNKTENLT</sequence>
<accession>A0A9R1UU71</accession>
<dbReference type="EMBL" id="NBSK02000008">
    <property type="protein sequence ID" value="KAJ0193633.1"/>
    <property type="molecule type" value="Genomic_DNA"/>
</dbReference>
<evidence type="ECO:0000313" key="2">
    <source>
        <dbReference type="Proteomes" id="UP000235145"/>
    </source>
</evidence>
<dbReference type="Proteomes" id="UP000235145">
    <property type="component" value="Unassembled WGS sequence"/>
</dbReference>
<gene>
    <name evidence="1" type="ORF">LSAT_V11C800433520</name>
</gene>
<proteinExistence type="predicted"/>
<dbReference type="AlphaFoldDB" id="A0A9R1UU71"/>
<protein>
    <submittedName>
        <fullName evidence="1">Uncharacterized protein</fullName>
    </submittedName>
</protein>
<keyword evidence="2" id="KW-1185">Reference proteome</keyword>
<reference evidence="1 2" key="1">
    <citation type="journal article" date="2017" name="Nat. Commun.">
        <title>Genome assembly with in vitro proximity ligation data and whole-genome triplication in lettuce.</title>
        <authorList>
            <person name="Reyes-Chin-Wo S."/>
            <person name="Wang Z."/>
            <person name="Yang X."/>
            <person name="Kozik A."/>
            <person name="Arikit S."/>
            <person name="Song C."/>
            <person name="Xia L."/>
            <person name="Froenicke L."/>
            <person name="Lavelle D.O."/>
            <person name="Truco M.J."/>
            <person name="Xia R."/>
            <person name="Zhu S."/>
            <person name="Xu C."/>
            <person name="Xu H."/>
            <person name="Xu X."/>
            <person name="Cox K."/>
            <person name="Korf I."/>
            <person name="Meyers B.C."/>
            <person name="Michelmore R.W."/>
        </authorList>
    </citation>
    <scope>NUCLEOTIDE SEQUENCE [LARGE SCALE GENOMIC DNA]</scope>
    <source>
        <strain evidence="2">cv. Salinas</strain>
        <tissue evidence="1">Seedlings</tissue>
    </source>
</reference>